<evidence type="ECO:0000313" key="1">
    <source>
        <dbReference type="EMBL" id="TDU28532.1"/>
    </source>
</evidence>
<dbReference type="AlphaFoldDB" id="A0A4R7P4Z7"/>
<keyword evidence="2" id="KW-1185">Reference proteome</keyword>
<sequence>MSRVFTVYNCGTGFNRTQTDEVVANMASRTSGAENRDWMVTDGVGQAFNTPGTFDPITGKKNVLGHMDERAILVALGSISGWGWEQNERHVWAVISSLISGSSAAPDTINMVGWSRGAITCHMIAHALAKTPQTRHLKVNIFAFDPVPGPGNFKPDKITLATNIHDYSVVQMDNEQRWIMRPMSFDGISESDVHGKYNYHVLPGQHDTGVMRARGAVGMIGAGLAHAFMTRHGTSLRSPLSYTPKEYCNLYAVARLNILKYKKAPTNNRAQQLGGLATHRRGLAPVSTVPKKLVETEYFVNNHHAHMFRKAFPNVYMRLQAGATLTGMASQTLKAAAHMTHTSLVEAGLAA</sequence>
<dbReference type="Proteomes" id="UP000295341">
    <property type="component" value="Unassembled WGS sequence"/>
</dbReference>
<comment type="caution">
    <text evidence="1">The sequence shown here is derived from an EMBL/GenBank/DDBJ whole genome shotgun (WGS) entry which is preliminary data.</text>
</comment>
<dbReference type="RefSeq" id="WP_133882072.1">
    <property type="nucleotide sequence ID" value="NZ_MWIN01000011.1"/>
</dbReference>
<accession>A0A4R7P4Z7</accession>
<proteinExistence type="predicted"/>
<evidence type="ECO:0008006" key="3">
    <source>
        <dbReference type="Google" id="ProtNLM"/>
    </source>
</evidence>
<evidence type="ECO:0000313" key="2">
    <source>
        <dbReference type="Proteomes" id="UP000295341"/>
    </source>
</evidence>
<dbReference type="EMBL" id="SOBT01000009">
    <property type="protein sequence ID" value="TDU28532.1"/>
    <property type="molecule type" value="Genomic_DNA"/>
</dbReference>
<protein>
    <recommendedName>
        <fullName evidence="3">DUF2235 domain-containing protein</fullName>
    </recommendedName>
</protein>
<reference evidence="1 2" key="1">
    <citation type="submission" date="2019-03" db="EMBL/GenBank/DDBJ databases">
        <title>Genomic Encyclopedia of Type Strains, Phase IV (KMG-IV): sequencing the most valuable type-strain genomes for metagenomic binning, comparative biology and taxonomic classification.</title>
        <authorList>
            <person name="Goeker M."/>
        </authorList>
    </citation>
    <scope>NUCLEOTIDE SEQUENCE [LARGE SCALE GENOMIC DNA]</scope>
    <source>
        <strain evidence="1 2">DSM 26377</strain>
    </source>
</reference>
<dbReference type="OrthoDB" id="1432332at2"/>
<name>A0A4R7P4Z7_9GAMM</name>
<organism evidence="1 2">
    <name type="scientific">Panacagrimonas perspica</name>
    <dbReference type="NCBI Taxonomy" id="381431"/>
    <lineage>
        <taxon>Bacteria</taxon>
        <taxon>Pseudomonadati</taxon>
        <taxon>Pseudomonadota</taxon>
        <taxon>Gammaproteobacteria</taxon>
        <taxon>Nevskiales</taxon>
        <taxon>Nevskiaceae</taxon>
        <taxon>Panacagrimonas</taxon>
    </lineage>
</organism>
<gene>
    <name evidence="1" type="ORF">DFR24_2904</name>
</gene>